<reference evidence="3" key="1">
    <citation type="journal article" date="2016" name="Nature">
        <title>Genome evolution in the allotetraploid frog Xenopus laevis.</title>
        <authorList>
            <person name="Session A.M."/>
            <person name="Uno Y."/>
            <person name="Kwon T."/>
            <person name="Chapman J.A."/>
            <person name="Toyoda A."/>
            <person name="Takahashi S."/>
            <person name="Fukui A."/>
            <person name="Hikosaka A."/>
            <person name="Suzuki A."/>
            <person name="Kondo M."/>
            <person name="van Heeringen S.J."/>
            <person name="Quigley I."/>
            <person name="Heinz S."/>
            <person name="Ogino H."/>
            <person name="Ochi H."/>
            <person name="Hellsten U."/>
            <person name="Lyons J.B."/>
            <person name="Simakov O."/>
            <person name="Putnam N."/>
            <person name="Stites J."/>
            <person name="Kuroki Y."/>
            <person name="Tanaka T."/>
            <person name="Michiue T."/>
            <person name="Watanabe M."/>
            <person name="Bogdanovic O."/>
            <person name="Lister R."/>
            <person name="Georgiou G."/>
            <person name="Paranjpe S.S."/>
            <person name="van Kruijsbergen I."/>
            <person name="Shu S."/>
            <person name="Carlson J."/>
            <person name="Kinoshita T."/>
            <person name="Ohta Y."/>
            <person name="Mawaribuchi S."/>
            <person name="Jenkins J."/>
            <person name="Grimwood J."/>
            <person name="Schmutz J."/>
            <person name="Mitros T."/>
            <person name="Mozaffari S.V."/>
            <person name="Suzuki Y."/>
            <person name="Haramoto Y."/>
            <person name="Yamamoto T.S."/>
            <person name="Takagi C."/>
            <person name="Heald R."/>
            <person name="Miller K."/>
            <person name="Haudenschild C."/>
            <person name="Kitzman J."/>
            <person name="Nakayama T."/>
            <person name="Izutsu Y."/>
            <person name="Robert J."/>
            <person name="Fortriede J."/>
            <person name="Burns K."/>
            <person name="Lotay V."/>
            <person name="Karimi K."/>
            <person name="Yasuoka Y."/>
            <person name="Dichmann D.S."/>
            <person name="Flajnik M.F."/>
            <person name="Houston D.W."/>
            <person name="Shendure J."/>
            <person name="DuPasquier L."/>
            <person name="Vize P.D."/>
            <person name="Zorn A.M."/>
            <person name="Ito M."/>
            <person name="Marcotte E.M."/>
            <person name="Wallingford J.B."/>
            <person name="Ito Y."/>
            <person name="Asashima M."/>
            <person name="Ueno N."/>
            <person name="Matsuda Y."/>
            <person name="Veenstra G.J."/>
            <person name="Fujiyama A."/>
            <person name="Harland R.M."/>
            <person name="Taira M."/>
            <person name="Rokhsar D.S."/>
        </authorList>
    </citation>
    <scope>NUCLEOTIDE SEQUENCE [LARGE SCALE GENOMIC DNA]</scope>
    <source>
        <strain evidence="3">J</strain>
    </source>
</reference>
<keyword evidence="1" id="KW-1133">Transmembrane helix</keyword>
<name>A0A974DMG8_XENLA</name>
<evidence type="ECO:0000256" key="1">
    <source>
        <dbReference type="SAM" id="Phobius"/>
    </source>
</evidence>
<accession>A0A974DMG8</accession>
<gene>
    <name evidence="2" type="ORF">XELAEV_18016441mg</name>
</gene>
<dbReference type="EMBL" id="CM004469">
    <property type="protein sequence ID" value="OCT93372.1"/>
    <property type="molecule type" value="Genomic_DNA"/>
</dbReference>
<feature type="transmembrane region" description="Helical" evidence="1">
    <location>
        <begin position="6"/>
        <end position="32"/>
    </location>
</feature>
<keyword evidence="1" id="KW-0472">Membrane</keyword>
<dbReference type="Proteomes" id="UP000694892">
    <property type="component" value="Chromosome 2S"/>
</dbReference>
<protein>
    <submittedName>
        <fullName evidence="2">Uncharacterized protein</fullName>
    </submittedName>
</protein>
<sequence>MLDILLTSLVVSSFLLFILFVFFLSCFASLFLCISSRCYSISPLLFCFLFCSHLYFLTIVLPHSFLFPTPRLPSALA</sequence>
<evidence type="ECO:0000313" key="2">
    <source>
        <dbReference type="EMBL" id="OCT93372.1"/>
    </source>
</evidence>
<keyword evidence="1" id="KW-0812">Transmembrane</keyword>
<evidence type="ECO:0000313" key="3">
    <source>
        <dbReference type="Proteomes" id="UP000694892"/>
    </source>
</evidence>
<dbReference type="AlphaFoldDB" id="A0A974DMG8"/>
<proteinExistence type="predicted"/>
<feature type="transmembrane region" description="Helical" evidence="1">
    <location>
        <begin position="44"/>
        <end position="67"/>
    </location>
</feature>
<organism evidence="2 3">
    <name type="scientific">Xenopus laevis</name>
    <name type="common">African clawed frog</name>
    <dbReference type="NCBI Taxonomy" id="8355"/>
    <lineage>
        <taxon>Eukaryota</taxon>
        <taxon>Metazoa</taxon>
        <taxon>Chordata</taxon>
        <taxon>Craniata</taxon>
        <taxon>Vertebrata</taxon>
        <taxon>Euteleostomi</taxon>
        <taxon>Amphibia</taxon>
        <taxon>Batrachia</taxon>
        <taxon>Anura</taxon>
        <taxon>Pipoidea</taxon>
        <taxon>Pipidae</taxon>
        <taxon>Xenopodinae</taxon>
        <taxon>Xenopus</taxon>
        <taxon>Xenopus</taxon>
    </lineage>
</organism>